<evidence type="ECO:0000313" key="3">
    <source>
        <dbReference type="EMBL" id="KAG8198950.1"/>
    </source>
</evidence>
<dbReference type="AlphaFoldDB" id="A0AAV6VS68"/>
<evidence type="ECO:0000256" key="2">
    <source>
        <dbReference type="SAM" id="MobiDB-lite"/>
    </source>
</evidence>
<feature type="coiled-coil region" evidence="1">
    <location>
        <begin position="200"/>
        <end position="248"/>
    </location>
</feature>
<name>A0AAV6VS68_9ARAC</name>
<evidence type="ECO:0000313" key="4">
    <source>
        <dbReference type="Proteomes" id="UP000827092"/>
    </source>
</evidence>
<gene>
    <name evidence="3" type="ORF">JTE90_015154</name>
</gene>
<sequence>MHALQREECHRAPSPQPVQCYSHHAATGLVESLQRKDTFEKGCMVLMTWLERGDCNKKNCIKFYYLICSVYRHVQKLVDEKNIIEDELTAVQQQRHQQCACNARQFQIVEKEFQIVSSQKVWVNFTKLQRKHIEQWKELENLFKQPNTEDLLEGKMEMSDSEDQDPPEECTQDLVTPNENSNKEDEHDLAKEAEVLPEQLQVANSELAESKKQIAALNDAYQLMQQKYLDTKLKLEEVTKEKAALENVTGATSFTEHEARLVSFIAIFLNMQPLELFVLYLPTAELSKMRKKDLPRSLP</sequence>
<accession>A0AAV6VS68</accession>
<organism evidence="3 4">
    <name type="scientific">Oedothorax gibbosus</name>
    <dbReference type="NCBI Taxonomy" id="931172"/>
    <lineage>
        <taxon>Eukaryota</taxon>
        <taxon>Metazoa</taxon>
        <taxon>Ecdysozoa</taxon>
        <taxon>Arthropoda</taxon>
        <taxon>Chelicerata</taxon>
        <taxon>Arachnida</taxon>
        <taxon>Araneae</taxon>
        <taxon>Araneomorphae</taxon>
        <taxon>Entelegynae</taxon>
        <taxon>Araneoidea</taxon>
        <taxon>Linyphiidae</taxon>
        <taxon>Erigoninae</taxon>
        <taxon>Oedothorax</taxon>
    </lineage>
</organism>
<dbReference type="EMBL" id="JAFNEN010000034">
    <property type="protein sequence ID" value="KAG8198950.1"/>
    <property type="molecule type" value="Genomic_DNA"/>
</dbReference>
<dbReference type="GO" id="GO:0009897">
    <property type="term" value="C:external side of plasma membrane"/>
    <property type="evidence" value="ECO:0007669"/>
    <property type="project" value="InterPro"/>
</dbReference>
<keyword evidence="4" id="KW-1185">Reference proteome</keyword>
<reference evidence="3 4" key="1">
    <citation type="journal article" date="2022" name="Nat. Ecol. Evol.">
        <title>A masculinizing supergene underlies an exaggerated male reproductive morph in a spider.</title>
        <authorList>
            <person name="Hendrickx F."/>
            <person name="De Corte Z."/>
            <person name="Sonet G."/>
            <person name="Van Belleghem S.M."/>
            <person name="Kostlbacher S."/>
            <person name="Vangestel C."/>
        </authorList>
    </citation>
    <scope>NUCLEOTIDE SEQUENCE [LARGE SCALE GENOMIC DNA]</scope>
    <source>
        <strain evidence="3">W744_W776</strain>
    </source>
</reference>
<dbReference type="GO" id="GO:0016491">
    <property type="term" value="F:oxidoreductase activity"/>
    <property type="evidence" value="ECO:0007669"/>
    <property type="project" value="InterPro"/>
</dbReference>
<dbReference type="PANTHER" id="PTHR16001:SF4">
    <property type="entry name" value="ECTO-NOX DISULFIDE-THIOL EXCHANGER 1-LIKE PROTEIN"/>
    <property type="match status" value="1"/>
</dbReference>
<dbReference type="Proteomes" id="UP000827092">
    <property type="component" value="Unassembled WGS sequence"/>
</dbReference>
<dbReference type="GO" id="GO:0007624">
    <property type="term" value="P:ultradian rhythm"/>
    <property type="evidence" value="ECO:0007669"/>
    <property type="project" value="InterPro"/>
</dbReference>
<comment type="caution">
    <text evidence="3">The sequence shown here is derived from an EMBL/GenBank/DDBJ whole genome shotgun (WGS) entry which is preliminary data.</text>
</comment>
<evidence type="ECO:0000256" key="1">
    <source>
        <dbReference type="SAM" id="Coils"/>
    </source>
</evidence>
<feature type="region of interest" description="Disordered" evidence="2">
    <location>
        <begin position="156"/>
        <end position="185"/>
    </location>
</feature>
<feature type="compositionally biased region" description="Acidic residues" evidence="2">
    <location>
        <begin position="159"/>
        <end position="171"/>
    </location>
</feature>
<protein>
    <submittedName>
        <fullName evidence="3">Uncharacterized protein</fullName>
    </submittedName>
</protein>
<dbReference type="InterPro" id="IPR038876">
    <property type="entry name" value="ENOX"/>
</dbReference>
<dbReference type="PANTHER" id="PTHR16001">
    <property type="entry name" value="ECTO-NOX DISULFIDE-THIOL EXCHANGER"/>
    <property type="match status" value="1"/>
</dbReference>
<proteinExistence type="predicted"/>
<keyword evidence="1" id="KW-0175">Coiled coil</keyword>